<feature type="region of interest" description="Disordered" evidence="5">
    <location>
        <begin position="73"/>
        <end position="95"/>
    </location>
</feature>
<feature type="domain" description="SBP-type" evidence="6">
    <location>
        <begin position="7"/>
        <end position="84"/>
    </location>
</feature>
<evidence type="ECO:0000313" key="8">
    <source>
        <dbReference type="Proteomes" id="UP001206925"/>
    </source>
</evidence>
<protein>
    <recommendedName>
        <fullName evidence="6">SBP-type domain-containing protein</fullName>
    </recommendedName>
</protein>
<dbReference type="InterPro" id="IPR004333">
    <property type="entry name" value="SBP_dom"/>
</dbReference>
<proteinExistence type="predicted"/>
<comment type="caution">
    <text evidence="7">The sequence shown here is derived from an EMBL/GenBank/DDBJ whole genome shotgun (WGS) entry which is preliminary data.</text>
</comment>
<reference evidence="7" key="1">
    <citation type="submission" date="2022-06" db="EMBL/GenBank/DDBJ databases">
        <title>Uncovering the hologenomic basis of an extraordinary plant invasion.</title>
        <authorList>
            <person name="Bieker V.C."/>
            <person name="Martin M.D."/>
            <person name="Gilbert T."/>
            <person name="Hodgins K."/>
            <person name="Battlay P."/>
            <person name="Petersen B."/>
            <person name="Wilson J."/>
        </authorList>
    </citation>
    <scope>NUCLEOTIDE SEQUENCE</scope>
    <source>
        <strain evidence="7">AA19_3_7</strain>
        <tissue evidence="7">Leaf</tissue>
    </source>
</reference>
<sequence length="219" mass="24449">MADVNNAVMCLVDGCAADLSDCRKYYQRHKVCENHSKSPQVSINGQILRFCQQCSRFHSLGEFDEGKRSCRKRLDGHNRRRRKPRPQQPFPLNHGTNMLQFADQQVQVHPHLHPTLDFNNPLWSGVVDAPAWVDHSSYAPSLLSSSVAPPQASVSTLSHVMYPPSESGSVTLAASPLDQGPSYGGSENDYEVGWGGVTDMDPHYHESSDPQTLPFYWQS</sequence>
<evidence type="ECO:0000256" key="1">
    <source>
        <dbReference type="ARBA" id="ARBA00022723"/>
    </source>
</evidence>
<keyword evidence="2 4" id="KW-0863">Zinc-finger</keyword>
<accession>A0AAD5CA86</accession>
<dbReference type="PANTHER" id="PTHR31251">
    <property type="entry name" value="SQUAMOSA PROMOTER-BINDING-LIKE PROTEIN 4"/>
    <property type="match status" value="1"/>
</dbReference>
<evidence type="ECO:0000313" key="7">
    <source>
        <dbReference type="EMBL" id="KAI7738228.1"/>
    </source>
</evidence>
<keyword evidence="1" id="KW-0479">Metal-binding</keyword>
<keyword evidence="3" id="KW-0862">Zinc</keyword>
<dbReference type="InterPro" id="IPR044817">
    <property type="entry name" value="SBP-like"/>
</dbReference>
<dbReference type="Proteomes" id="UP001206925">
    <property type="component" value="Unassembled WGS sequence"/>
</dbReference>
<dbReference type="GO" id="GO:0008270">
    <property type="term" value="F:zinc ion binding"/>
    <property type="evidence" value="ECO:0007669"/>
    <property type="project" value="UniProtKB-KW"/>
</dbReference>
<dbReference type="GO" id="GO:0005634">
    <property type="term" value="C:nucleus"/>
    <property type="evidence" value="ECO:0007669"/>
    <property type="project" value="InterPro"/>
</dbReference>
<dbReference type="InterPro" id="IPR036893">
    <property type="entry name" value="SBP_sf"/>
</dbReference>
<evidence type="ECO:0000256" key="5">
    <source>
        <dbReference type="SAM" id="MobiDB-lite"/>
    </source>
</evidence>
<dbReference type="PANTHER" id="PTHR31251:SF227">
    <property type="entry name" value="TRANSCRIPTION FACTOR, SBP-BOX-RELATED"/>
    <property type="match status" value="1"/>
</dbReference>
<evidence type="ECO:0000256" key="3">
    <source>
        <dbReference type="ARBA" id="ARBA00022833"/>
    </source>
</evidence>
<evidence type="ECO:0000256" key="2">
    <source>
        <dbReference type="ARBA" id="ARBA00022771"/>
    </source>
</evidence>
<dbReference type="Gene3D" id="4.10.1100.10">
    <property type="entry name" value="Transcription factor, SBP-box domain"/>
    <property type="match status" value="1"/>
</dbReference>
<dbReference type="PROSITE" id="PS51141">
    <property type="entry name" value="ZF_SBP"/>
    <property type="match status" value="1"/>
</dbReference>
<dbReference type="GO" id="GO:0003677">
    <property type="term" value="F:DNA binding"/>
    <property type="evidence" value="ECO:0007669"/>
    <property type="project" value="InterPro"/>
</dbReference>
<evidence type="ECO:0000259" key="6">
    <source>
        <dbReference type="PROSITE" id="PS51141"/>
    </source>
</evidence>
<keyword evidence="8" id="KW-1185">Reference proteome</keyword>
<name>A0AAD5CA86_AMBAR</name>
<dbReference type="SUPFAM" id="SSF103612">
    <property type="entry name" value="SBT domain"/>
    <property type="match status" value="1"/>
</dbReference>
<dbReference type="Pfam" id="PF03110">
    <property type="entry name" value="SBP"/>
    <property type="match status" value="1"/>
</dbReference>
<dbReference type="AlphaFoldDB" id="A0AAD5CA86"/>
<organism evidence="7 8">
    <name type="scientific">Ambrosia artemisiifolia</name>
    <name type="common">Common ragweed</name>
    <dbReference type="NCBI Taxonomy" id="4212"/>
    <lineage>
        <taxon>Eukaryota</taxon>
        <taxon>Viridiplantae</taxon>
        <taxon>Streptophyta</taxon>
        <taxon>Embryophyta</taxon>
        <taxon>Tracheophyta</taxon>
        <taxon>Spermatophyta</taxon>
        <taxon>Magnoliopsida</taxon>
        <taxon>eudicotyledons</taxon>
        <taxon>Gunneridae</taxon>
        <taxon>Pentapetalae</taxon>
        <taxon>asterids</taxon>
        <taxon>campanulids</taxon>
        <taxon>Asterales</taxon>
        <taxon>Asteraceae</taxon>
        <taxon>Asteroideae</taxon>
        <taxon>Heliantheae alliance</taxon>
        <taxon>Heliantheae</taxon>
        <taxon>Ambrosia</taxon>
    </lineage>
</organism>
<evidence type="ECO:0000256" key="4">
    <source>
        <dbReference type="PROSITE-ProRule" id="PRU00470"/>
    </source>
</evidence>
<dbReference type="EMBL" id="JAMZMK010008848">
    <property type="protein sequence ID" value="KAI7738228.1"/>
    <property type="molecule type" value="Genomic_DNA"/>
</dbReference>
<gene>
    <name evidence="7" type="ORF">M8C21_016757</name>
</gene>